<proteinExistence type="inferred from homology"/>
<dbReference type="EC" id="2.1.1.37" evidence="7"/>
<comment type="caution">
    <text evidence="8">The sequence shown here is derived from an EMBL/GenBank/DDBJ whole genome shotgun (WGS) entry which is preliminary data.</text>
</comment>
<reference evidence="8 9" key="1">
    <citation type="journal article" date="2019" name="Emerg. Microbes Infect.">
        <title>Comprehensive subspecies identification of 175 nontuberculous mycobacteria species based on 7547 genomic profiles.</title>
        <authorList>
            <person name="Matsumoto Y."/>
            <person name="Kinjo T."/>
            <person name="Motooka D."/>
            <person name="Nabeya D."/>
            <person name="Jung N."/>
            <person name="Uechi K."/>
            <person name="Horii T."/>
            <person name="Iida T."/>
            <person name="Fujita J."/>
            <person name="Nakamura S."/>
        </authorList>
    </citation>
    <scope>NUCLEOTIDE SEQUENCE [LARGE SCALE GENOMIC DNA]</scope>
    <source>
        <strain evidence="8 9">JCM 18565</strain>
    </source>
</reference>
<dbReference type="InterPro" id="IPR001525">
    <property type="entry name" value="C5_MeTfrase"/>
</dbReference>
<comment type="similarity">
    <text evidence="5 6">Belongs to the class I-like SAM-binding methyltransferase superfamily. C5-methyltransferase family.</text>
</comment>
<gene>
    <name evidence="8" type="ORF">MPRG_65950</name>
</gene>
<evidence type="ECO:0000256" key="4">
    <source>
        <dbReference type="ARBA" id="ARBA00022747"/>
    </source>
</evidence>
<evidence type="ECO:0000256" key="6">
    <source>
        <dbReference type="RuleBase" id="RU000416"/>
    </source>
</evidence>
<keyword evidence="1 5" id="KW-0489">Methyltransferase</keyword>
<dbReference type="PROSITE" id="PS00094">
    <property type="entry name" value="C5_MTASE_1"/>
    <property type="match status" value="1"/>
</dbReference>
<dbReference type="RefSeq" id="WP_120795294.1">
    <property type="nucleotide sequence ID" value="NZ_BLKX01000005.1"/>
</dbReference>
<dbReference type="Pfam" id="PF00145">
    <property type="entry name" value="DNA_methylase"/>
    <property type="match status" value="2"/>
</dbReference>
<comment type="catalytic activity">
    <reaction evidence="7">
        <text>a 2'-deoxycytidine in DNA + S-adenosyl-L-methionine = a 5-methyl-2'-deoxycytidine in DNA + S-adenosyl-L-homocysteine + H(+)</text>
        <dbReference type="Rhea" id="RHEA:13681"/>
        <dbReference type="Rhea" id="RHEA-COMP:11369"/>
        <dbReference type="Rhea" id="RHEA-COMP:11370"/>
        <dbReference type="ChEBI" id="CHEBI:15378"/>
        <dbReference type="ChEBI" id="CHEBI:57856"/>
        <dbReference type="ChEBI" id="CHEBI:59789"/>
        <dbReference type="ChEBI" id="CHEBI:85452"/>
        <dbReference type="ChEBI" id="CHEBI:85454"/>
        <dbReference type="EC" id="2.1.1.37"/>
    </reaction>
</comment>
<dbReference type="InterPro" id="IPR029063">
    <property type="entry name" value="SAM-dependent_MTases_sf"/>
</dbReference>
<evidence type="ECO:0000313" key="9">
    <source>
        <dbReference type="Proteomes" id="UP000465240"/>
    </source>
</evidence>
<evidence type="ECO:0000256" key="7">
    <source>
        <dbReference type="RuleBase" id="RU000417"/>
    </source>
</evidence>
<sequence>MKIIDLFSGCGGMTAGFVSAGYDPILSVEWDLQAAATYAANFGADHTYCGDIGTLHDRDVPRADVVIGGPPCQGFSNLGSRNDSDPRNKLWQEYLRVVVRAKPKIFVIENVDRFLTSAEFEALQGTVGDGAALQDYSLSYGVLNAADFGVSQRRNRTIVIGSRVGLVHLPEPTHARGGAGGLIPWRTVRDALAGIPEATRDHVLPDRVWRFDGNDVPGLFTGDDLHLGRRPTAKSLLRYDCIPPGGGRFDLPDELLPDCWLNKPTGTTDVMGRMHWDAPSLTIRTEFFKPEKGQYLHPQWDADDRTRRVNRPITHLEAARLQGFPDSFRWCGSKIGIAKQIGNAVPVGLAHAIAEHLKPYLGARRRPRRARHLAAVPDVA</sequence>
<dbReference type="Gene3D" id="3.40.50.150">
    <property type="entry name" value="Vaccinia Virus protein VP39"/>
    <property type="match status" value="1"/>
</dbReference>
<keyword evidence="9" id="KW-1185">Reference proteome</keyword>
<dbReference type="Gene3D" id="3.90.120.10">
    <property type="entry name" value="DNA Methylase, subunit A, domain 2"/>
    <property type="match status" value="1"/>
</dbReference>
<dbReference type="PANTHER" id="PTHR10629">
    <property type="entry name" value="CYTOSINE-SPECIFIC METHYLTRANSFERASE"/>
    <property type="match status" value="1"/>
</dbReference>
<dbReference type="GO" id="GO:0032259">
    <property type="term" value="P:methylation"/>
    <property type="evidence" value="ECO:0007669"/>
    <property type="project" value="UniProtKB-KW"/>
</dbReference>
<keyword evidence="3 5" id="KW-0949">S-adenosyl-L-methionine</keyword>
<dbReference type="Proteomes" id="UP000465240">
    <property type="component" value="Unassembled WGS sequence"/>
</dbReference>
<dbReference type="NCBIfam" id="TIGR00675">
    <property type="entry name" value="dcm"/>
    <property type="match status" value="1"/>
</dbReference>
<dbReference type="SUPFAM" id="SSF53335">
    <property type="entry name" value="S-adenosyl-L-methionine-dependent methyltransferases"/>
    <property type="match status" value="1"/>
</dbReference>
<protein>
    <recommendedName>
        <fullName evidence="7">Cytosine-specific methyltransferase</fullName>
        <ecNumber evidence="7">2.1.1.37</ecNumber>
    </recommendedName>
</protein>
<evidence type="ECO:0000256" key="5">
    <source>
        <dbReference type="PROSITE-ProRule" id="PRU01016"/>
    </source>
</evidence>
<evidence type="ECO:0000256" key="3">
    <source>
        <dbReference type="ARBA" id="ARBA00022691"/>
    </source>
</evidence>
<organism evidence="8 9">
    <name type="scientific">Mycobacterium paragordonae</name>
    <dbReference type="NCBI Taxonomy" id="1389713"/>
    <lineage>
        <taxon>Bacteria</taxon>
        <taxon>Bacillati</taxon>
        <taxon>Actinomycetota</taxon>
        <taxon>Actinomycetes</taxon>
        <taxon>Mycobacteriales</taxon>
        <taxon>Mycobacteriaceae</taxon>
        <taxon>Mycobacterium</taxon>
    </lineage>
</organism>
<feature type="active site" evidence="5">
    <location>
        <position position="72"/>
    </location>
</feature>
<evidence type="ECO:0000256" key="2">
    <source>
        <dbReference type="ARBA" id="ARBA00022679"/>
    </source>
</evidence>
<dbReference type="PROSITE" id="PS00095">
    <property type="entry name" value="C5_MTASE_2"/>
    <property type="match status" value="1"/>
</dbReference>
<keyword evidence="4" id="KW-0680">Restriction system</keyword>
<dbReference type="InterPro" id="IPR018117">
    <property type="entry name" value="C5_DNA_meth_AS"/>
</dbReference>
<dbReference type="InterPro" id="IPR031303">
    <property type="entry name" value="C5_meth_CS"/>
</dbReference>
<evidence type="ECO:0000313" key="8">
    <source>
        <dbReference type="EMBL" id="GFG83319.1"/>
    </source>
</evidence>
<dbReference type="GO" id="GO:0008168">
    <property type="term" value="F:methyltransferase activity"/>
    <property type="evidence" value="ECO:0007669"/>
    <property type="project" value="UniProtKB-KW"/>
</dbReference>
<evidence type="ECO:0000256" key="1">
    <source>
        <dbReference type="ARBA" id="ARBA00022603"/>
    </source>
</evidence>
<dbReference type="PROSITE" id="PS51679">
    <property type="entry name" value="SAM_MT_C5"/>
    <property type="match status" value="1"/>
</dbReference>
<dbReference type="PANTHER" id="PTHR10629:SF52">
    <property type="entry name" value="DNA (CYTOSINE-5)-METHYLTRANSFERASE 1"/>
    <property type="match status" value="1"/>
</dbReference>
<accession>A0ABQ1CGH1</accession>
<dbReference type="PRINTS" id="PR00105">
    <property type="entry name" value="C5METTRFRASE"/>
</dbReference>
<dbReference type="EMBL" id="BLKX01000005">
    <property type="protein sequence ID" value="GFG83319.1"/>
    <property type="molecule type" value="Genomic_DNA"/>
</dbReference>
<dbReference type="InterPro" id="IPR050390">
    <property type="entry name" value="C5-Methyltransferase"/>
</dbReference>
<name>A0ABQ1CGH1_9MYCO</name>
<keyword evidence="2 5" id="KW-0808">Transferase</keyword>